<evidence type="ECO:0000256" key="3">
    <source>
        <dbReference type="ARBA" id="ARBA00022692"/>
    </source>
</evidence>
<dbReference type="Pfam" id="PF07690">
    <property type="entry name" value="MFS_1"/>
    <property type="match status" value="1"/>
</dbReference>
<name>A0ABN1P4S2_9ACTN</name>
<feature type="transmembrane region" description="Helical" evidence="6">
    <location>
        <begin position="283"/>
        <end position="301"/>
    </location>
</feature>
<evidence type="ECO:0000313" key="8">
    <source>
        <dbReference type="Proteomes" id="UP001501578"/>
    </source>
</evidence>
<feature type="transmembrane region" description="Helical" evidence="6">
    <location>
        <begin position="307"/>
        <end position="329"/>
    </location>
</feature>
<feature type="transmembrane region" description="Helical" evidence="6">
    <location>
        <begin position="12"/>
        <end position="37"/>
    </location>
</feature>
<accession>A0ABN1P4S2</accession>
<keyword evidence="5 6" id="KW-0472">Membrane</keyword>
<dbReference type="PANTHER" id="PTHR23513:SF6">
    <property type="entry name" value="MAJOR FACILITATOR SUPERFAMILY ASSOCIATED DOMAIN-CONTAINING PROTEIN"/>
    <property type="match status" value="1"/>
</dbReference>
<gene>
    <name evidence="7" type="ORF">GCM10009560_22390</name>
</gene>
<comment type="caution">
    <text evidence="7">The sequence shown here is derived from an EMBL/GenBank/DDBJ whole genome shotgun (WGS) entry which is preliminary data.</text>
</comment>
<dbReference type="CDD" id="cd06173">
    <property type="entry name" value="MFS_MefA_like"/>
    <property type="match status" value="1"/>
</dbReference>
<feature type="transmembrane region" description="Helical" evidence="6">
    <location>
        <begin position="161"/>
        <end position="182"/>
    </location>
</feature>
<dbReference type="SUPFAM" id="SSF103473">
    <property type="entry name" value="MFS general substrate transporter"/>
    <property type="match status" value="1"/>
</dbReference>
<evidence type="ECO:0000256" key="2">
    <source>
        <dbReference type="ARBA" id="ARBA00022475"/>
    </source>
</evidence>
<feature type="transmembrane region" description="Helical" evidence="6">
    <location>
        <begin position="248"/>
        <end position="271"/>
    </location>
</feature>
<feature type="transmembrane region" description="Helical" evidence="6">
    <location>
        <begin position="374"/>
        <end position="392"/>
    </location>
</feature>
<evidence type="ECO:0000256" key="6">
    <source>
        <dbReference type="SAM" id="Phobius"/>
    </source>
</evidence>
<comment type="subcellular location">
    <subcellularLocation>
        <location evidence="1">Cell membrane</location>
        <topology evidence="1">Multi-pass membrane protein</topology>
    </subcellularLocation>
</comment>
<dbReference type="InterPro" id="IPR011701">
    <property type="entry name" value="MFS"/>
</dbReference>
<dbReference type="Proteomes" id="UP001501578">
    <property type="component" value="Unassembled WGS sequence"/>
</dbReference>
<feature type="transmembrane region" description="Helical" evidence="6">
    <location>
        <begin position="220"/>
        <end position="242"/>
    </location>
</feature>
<dbReference type="Gene3D" id="1.20.1250.20">
    <property type="entry name" value="MFS general substrate transporter like domains"/>
    <property type="match status" value="1"/>
</dbReference>
<protein>
    <submittedName>
        <fullName evidence="7">MFS transporter</fullName>
    </submittedName>
</protein>
<keyword evidence="2" id="KW-1003">Cell membrane</keyword>
<dbReference type="InterPro" id="IPR036259">
    <property type="entry name" value="MFS_trans_sf"/>
</dbReference>
<sequence>MLRERAFRNLYLSAAVGGFGTQVGHVALPLLAVTGLAAGPAEVGLLSALGTISVLLVGLPAGAWIDRRRKRPLMIAADLARAALLAWVPVAAWLGVLTMGQLYAVAVLAGVCALVFDVSAQSFLPALVGRDRLVRANSLLLGTGAVMDISGRSFAGVLVGLAGAPAGVLLHALTSLWSAAFLRSVRSHEPPPASAERPALAVQAAEGVRFVLSHPTLRPIVVQGAMTNLAFPLFTALLPLLVVSQLGYPAWVLGVYLAVGGAGALAGSAGAHAVGRRFGRGRAVWVVSLITMPASVLVPLIGPGPWIWVSALAWFVFTYRSGLNNVLLISFRQQVTPDEMLGRMNATMRLILMGAVGVGGLLAAFVGEVWGMRAALWTGAVFGALSWMPIYFSPLRAER</sequence>
<keyword evidence="8" id="KW-1185">Reference proteome</keyword>
<dbReference type="EMBL" id="BAAAHQ010000009">
    <property type="protein sequence ID" value="GAA0922833.1"/>
    <property type="molecule type" value="Genomic_DNA"/>
</dbReference>
<feature type="transmembrane region" description="Helical" evidence="6">
    <location>
        <begin position="43"/>
        <end position="65"/>
    </location>
</feature>
<organism evidence="7 8">
    <name type="scientific">Nonomuraea longicatena</name>
    <dbReference type="NCBI Taxonomy" id="83682"/>
    <lineage>
        <taxon>Bacteria</taxon>
        <taxon>Bacillati</taxon>
        <taxon>Actinomycetota</taxon>
        <taxon>Actinomycetes</taxon>
        <taxon>Streptosporangiales</taxon>
        <taxon>Streptosporangiaceae</taxon>
        <taxon>Nonomuraea</taxon>
    </lineage>
</organism>
<proteinExistence type="predicted"/>
<evidence type="ECO:0000256" key="4">
    <source>
        <dbReference type="ARBA" id="ARBA00022989"/>
    </source>
</evidence>
<feature type="transmembrane region" description="Helical" evidence="6">
    <location>
        <begin position="350"/>
        <end position="368"/>
    </location>
</feature>
<dbReference type="PANTHER" id="PTHR23513">
    <property type="entry name" value="INTEGRAL MEMBRANE EFFLUX PROTEIN-RELATED"/>
    <property type="match status" value="1"/>
</dbReference>
<reference evidence="7 8" key="1">
    <citation type="journal article" date="2019" name="Int. J. Syst. Evol. Microbiol.">
        <title>The Global Catalogue of Microorganisms (GCM) 10K type strain sequencing project: providing services to taxonomists for standard genome sequencing and annotation.</title>
        <authorList>
            <consortium name="The Broad Institute Genomics Platform"/>
            <consortium name="The Broad Institute Genome Sequencing Center for Infectious Disease"/>
            <person name="Wu L."/>
            <person name="Ma J."/>
        </authorList>
    </citation>
    <scope>NUCLEOTIDE SEQUENCE [LARGE SCALE GENOMIC DNA]</scope>
    <source>
        <strain evidence="7 8">JCM 11136</strain>
    </source>
</reference>
<evidence type="ECO:0000256" key="5">
    <source>
        <dbReference type="ARBA" id="ARBA00023136"/>
    </source>
</evidence>
<keyword evidence="3 6" id="KW-0812">Transmembrane</keyword>
<evidence type="ECO:0000256" key="1">
    <source>
        <dbReference type="ARBA" id="ARBA00004651"/>
    </source>
</evidence>
<keyword evidence="4 6" id="KW-1133">Transmembrane helix</keyword>
<evidence type="ECO:0000313" key="7">
    <source>
        <dbReference type="EMBL" id="GAA0922833.1"/>
    </source>
</evidence>
<feature type="transmembrane region" description="Helical" evidence="6">
    <location>
        <begin position="77"/>
        <end position="96"/>
    </location>
</feature>
<dbReference type="RefSeq" id="WP_343949704.1">
    <property type="nucleotide sequence ID" value="NZ_BAAAHQ010000009.1"/>
</dbReference>